<organism evidence="1 2">
    <name type="scientific">Streptomyces achromogenes</name>
    <dbReference type="NCBI Taxonomy" id="67255"/>
    <lineage>
        <taxon>Bacteria</taxon>
        <taxon>Bacillati</taxon>
        <taxon>Actinomycetota</taxon>
        <taxon>Actinomycetes</taxon>
        <taxon>Kitasatosporales</taxon>
        <taxon>Streptomycetaceae</taxon>
        <taxon>Streptomyces</taxon>
    </lineage>
</organism>
<name>A0ABU0PVZ8_STRAH</name>
<dbReference type="Proteomes" id="UP001243364">
    <property type="component" value="Unassembled WGS sequence"/>
</dbReference>
<sequence length="100" mass="11014">MTTASTPIASRVCAVSFRDSPLETLDPLAEKLITSAERRFSAASKEMRVRVESSKKRLTIVRPRRVGSFLMGRSATRAISSAVSRIRTASSRVRSAAEMR</sequence>
<accession>A0ABU0PVZ8</accession>
<dbReference type="EMBL" id="JAUSYA010000001">
    <property type="protein sequence ID" value="MDQ0682568.1"/>
    <property type="molecule type" value="Genomic_DNA"/>
</dbReference>
<reference evidence="1 2" key="1">
    <citation type="submission" date="2023-07" db="EMBL/GenBank/DDBJ databases">
        <title>Comparative genomics of wheat-associated soil bacteria to identify genetic determinants of phenazine resistance.</title>
        <authorList>
            <person name="Mouncey N."/>
        </authorList>
    </citation>
    <scope>NUCLEOTIDE SEQUENCE [LARGE SCALE GENOMIC DNA]</scope>
    <source>
        <strain evidence="1 2">W4I19-2</strain>
    </source>
</reference>
<gene>
    <name evidence="1" type="ORF">QFZ56_001531</name>
</gene>
<evidence type="ECO:0000313" key="1">
    <source>
        <dbReference type="EMBL" id="MDQ0682568.1"/>
    </source>
</evidence>
<comment type="caution">
    <text evidence="1">The sequence shown here is derived from an EMBL/GenBank/DDBJ whole genome shotgun (WGS) entry which is preliminary data.</text>
</comment>
<keyword evidence="2" id="KW-1185">Reference proteome</keyword>
<evidence type="ECO:0000313" key="2">
    <source>
        <dbReference type="Proteomes" id="UP001243364"/>
    </source>
</evidence>
<proteinExistence type="predicted"/>
<protein>
    <submittedName>
        <fullName evidence="1">Uncharacterized protein</fullName>
    </submittedName>
</protein>